<reference evidence="1" key="1">
    <citation type="journal article" date="2021" name="Microb. Physiol.">
        <title>Proteogenomic Insights into the Physiology of Marine, Sulfate-Reducing, Filamentous Desulfonema limicola and Desulfonema magnum.</title>
        <authorList>
            <person name="Schnaars V."/>
            <person name="Wohlbrand L."/>
            <person name="Scheve S."/>
            <person name="Hinrichs C."/>
            <person name="Reinhardt R."/>
            <person name="Rabus R."/>
        </authorList>
    </citation>
    <scope>NUCLEOTIDE SEQUENCE</scope>
    <source>
        <strain evidence="1">4be13</strain>
    </source>
</reference>
<protein>
    <submittedName>
        <fullName evidence="1">Uncharacterized protein</fullName>
    </submittedName>
</protein>
<keyword evidence="2" id="KW-1185">Reference proteome</keyword>
<proteinExistence type="predicted"/>
<evidence type="ECO:0000313" key="1">
    <source>
        <dbReference type="EMBL" id="QTA91593.1"/>
    </source>
</evidence>
<organism evidence="1 2">
    <name type="scientific">Desulfonema magnum</name>
    <dbReference type="NCBI Taxonomy" id="45655"/>
    <lineage>
        <taxon>Bacteria</taxon>
        <taxon>Pseudomonadati</taxon>
        <taxon>Thermodesulfobacteriota</taxon>
        <taxon>Desulfobacteria</taxon>
        <taxon>Desulfobacterales</taxon>
        <taxon>Desulfococcaceae</taxon>
        <taxon>Desulfonema</taxon>
    </lineage>
</organism>
<name>A0A975BUN4_9BACT</name>
<sequence>MGVATPCPAKKPSGQDSIFMPLYHSNNVLRKAGKQRENGKYNSIFRKYC</sequence>
<dbReference type="Proteomes" id="UP000663722">
    <property type="component" value="Chromosome"/>
</dbReference>
<gene>
    <name evidence="1" type="ORF">dnm_076630</name>
</gene>
<evidence type="ECO:0000313" key="2">
    <source>
        <dbReference type="Proteomes" id="UP000663722"/>
    </source>
</evidence>
<dbReference type="KEGG" id="dmm:dnm_076630"/>
<dbReference type="AlphaFoldDB" id="A0A975BUN4"/>
<accession>A0A975BUN4</accession>
<dbReference type="EMBL" id="CP061800">
    <property type="protein sequence ID" value="QTA91593.1"/>
    <property type="molecule type" value="Genomic_DNA"/>
</dbReference>